<evidence type="ECO:0000313" key="2">
    <source>
        <dbReference type="EnsemblFungi" id="EJT80186"/>
    </source>
</evidence>
<evidence type="ECO:0000313" key="3">
    <source>
        <dbReference type="Proteomes" id="UP000006039"/>
    </source>
</evidence>
<evidence type="ECO:0000313" key="1">
    <source>
        <dbReference type="EMBL" id="EJT80186.1"/>
    </source>
</evidence>
<dbReference type="VEuPathDB" id="FungiDB:GGTG_00189"/>
<protein>
    <submittedName>
        <fullName evidence="1 2">Uncharacterized protein</fullName>
    </submittedName>
</protein>
<organism evidence="1">
    <name type="scientific">Gaeumannomyces tritici (strain R3-111a-1)</name>
    <name type="common">Wheat and barley take-all root rot fungus</name>
    <name type="synonym">Gaeumannomyces graminis var. tritici</name>
    <dbReference type="NCBI Taxonomy" id="644352"/>
    <lineage>
        <taxon>Eukaryota</taxon>
        <taxon>Fungi</taxon>
        <taxon>Dikarya</taxon>
        <taxon>Ascomycota</taxon>
        <taxon>Pezizomycotina</taxon>
        <taxon>Sordariomycetes</taxon>
        <taxon>Sordariomycetidae</taxon>
        <taxon>Magnaporthales</taxon>
        <taxon>Magnaporthaceae</taxon>
        <taxon>Gaeumannomyces</taxon>
    </lineage>
</organism>
<dbReference type="Proteomes" id="UP000006039">
    <property type="component" value="Unassembled WGS sequence"/>
</dbReference>
<sequence>MCVGKEEGRSAWSDRYQGRWYQGAGAVARAVFPIDVRFLFARPSRKQHGEDPRSALDRLLQLGLLVSAVAGWLRAAAKEA</sequence>
<dbReference type="GeneID" id="20340647"/>
<reference evidence="1" key="2">
    <citation type="submission" date="2010-07" db="EMBL/GenBank/DDBJ databases">
        <authorList>
            <consortium name="The Broad Institute Genome Sequencing Platform"/>
            <consortium name="Broad Institute Genome Sequencing Center for Infectious Disease"/>
            <person name="Ma L.-J."/>
            <person name="Dead R."/>
            <person name="Young S."/>
            <person name="Zeng Q."/>
            <person name="Koehrsen M."/>
            <person name="Alvarado L."/>
            <person name="Berlin A."/>
            <person name="Chapman S.B."/>
            <person name="Chen Z."/>
            <person name="Freedman E."/>
            <person name="Gellesch M."/>
            <person name="Goldberg J."/>
            <person name="Griggs A."/>
            <person name="Gujja S."/>
            <person name="Heilman E.R."/>
            <person name="Heiman D."/>
            <person name="Hepburn T."/>
            <person name="Howarth C."/>
            <person name="Jen D."/>
            <person name="Larson L."/>
            <person name="Mehta T."/>
            <person name="Neiman D."/>
            <person name="Pearson M."/>
            <person name="Roberts A."/>
            <person name="Saif S."/>
            <person name="Shea T."/>
            <person name="Shenoy N."/>
            <person name="Sisk P."/>
            <person name="Stolte C."/>
            <person name="Sykes S."/>
            <person name="Walk T."/>
            <person name="White J."/>
            <person name="Yandava C."/>
            <person name="Haas B."/>
            <person name="Nusbaum C."/>
            <person name="Birren B."/>
        </authorList>
    </citation>
    <scope>NUCLEOTIDE SEQUENCE</scope>
    <source>
        <strain evidence="1">R3-111a-1</strain>
    </source>
</reference>
<dbReference type="EnsemblFungi" id="EJT80186">
    <property type="protein sequence ID" value="EJT80186"/>
    <property type="gene ID" value="GGTG_00189"/>
</dbReference>
<reference evidence="2" key="5">
    <citation type="submission" date="2018-04" db="UniProtKB">
        <authorList>
            <consortium name="EnsemblFungi"/>
        </authorList>
    </citation>
    <scope>IDENTIFICATION</scope>
    <source>
        <strain evidence="2">R3-111a-1</strain>
    </source>
</reference>
<accession>J3NFZ6</accession>
<dbReference type="RefSeq" id="XP_009216195.1">
    <property type="nucleotide sequence ID" value="XM_009217931.1"/>
</dbReference>
<dbReference type="HOGENOM" id="CLU_2589870_0_0_1"/>
<dbReference type="EMBL" id="GL385395">
    <property type="protein sequence ID" value="EJT80186.1"/>
    <property type="molecule type" value="Genomic_DNA"/>
</dbReference>
<proteinExistence type="predicted"/>
<reference evidence="1" key="3">
    <citation type="submission" date="2010-09" db="EMBL/GenBank/DDBJ databases">
        <title>Annotation of Gaeumannomyces graminis var. tritici R3-111a-1.</title>
        <authorList>
            <consortium name="The Broad Institute Genome Sequencing Platform"/>
            <person name="Ma L.-J."/>
            <person name="Dead R."/>
            <person name="Young S.K."/>
            <person name="Zeng Q."/>
            <person name="Gargeya S."/>
            <person name="Fitzgerald M."/>
            <person name="Haas B."/>
            <person name="Abouelleil A."/>
            <person name="Alvarado L."/>
            <person name="Arachchi H.M."/>
            <person name="Berlin A."/>
            <person name="Brown A."/>
            <person name="Chapman S.B."/>
            <person name="Chen Z."/>
            <person name="Dunbar C."/>
            <person name="Freedman E."/>
            <person name="Gearin G."/>
            <person name="Gellesch M."/>
            <person name="Goldberg J."/>
            <person name="Griggs A."/>
            <person name="Gujja S."/>
            <person name="Heiman D."/>
            <person name="Howarth C."/>
            <person name="Larson L."/>
            <person name="Lui A."/>
            <person name="MacDonald P.J.P."/>
            <person name="Mehta T."/>
            <person name="Montmayeur A."/>
            <person name="Murphy C."/>
            <person name="Neiman D."/>
            <person name="Pearson M."/>
            <person name="Priest M."/>
            <person name="Roberts A."/>
            <person name="Saif S."/>
            <person name="Shea T."/>
            <person name="Shenoy N."/>
            <person name="Sisk P."/>
            <person name="Stolte C."/>
            <person name="Sykes S."/>
            <person name="Yandava C."/>
            <person name="Wortman J."/>
            <person name="Nusbaum C."/>
            <person name="Birren B."/>
        </authorList>
    </citation>
    <scope>NUCLEOTIDE SEQUENCE</scope>
    <source>
        <strain evidence="1">R3-111a-1</strain>
    </source>
</reference>
<reference evidence="3" key="1">
    <citation type="submission" date="2010-07" db="EMBL/GenBank/DDBJ databases">
        <title>The genome sequence of Gaeumannomyces graminis var. tritici strain R3-111a-1.</title>
        <authorList>
            <consortium name="The Broad Institute Genome Sequencing Platform"/>
            <person name="Ma L.-J."/>
            <person name="Dead R."/>
            <person name="Young S."/>
            <person name="Zeng Q."/>
            <person name="Koehrsen M."/>
            <person name="Alvarado L."/>
            <person name="Berlin A."/>
            <person name="Chapman S.B."/>
            <person name="Chen Z."/>
            <person name="Freedman E."/>
            <person name="Gellesch M."/>
            <person name="Goldberg J."/>
            <person name="Griggs A."/>
            <person name="Gujja S."/>
            <person name="Heilman E.R."/>
            <person name="Heiman D."/>
            <person name="Hepburn T."/>
            <person name="Howarth C."/>
            <person name="Jen D."/>
            <person name="Larson L."/>
            <person name="Mehta T."/>
            <person name="Neiman D."/>
            <person name="Pearson M."/>
            <person name="Roberts A."/>
            <person name="Saif S."/>
            <person name="Shea T."/>
            <person name="Shenoy N."/>
            <person name="Sisk P."/>
            <person name="Stolte C."/>
            <person name="Sykes S."/>
            <person name="Walk T."/>
            <person name="White J."/>
            <person name="Yandava C."/>
            <person name="Haas B."/>
            <person name="Nusbaum C."/>
            <person name="Birren B."/>
        </authorList>
    </citation>
    <scope>NUCLEOTIDE SEQUENCE [LARGE SCALE GENOMIC DNA]</scope>
    <source>
        <strain evidence="3">R3-111a-1</strain>
    </source>
</reference>
<keyword evidence="3" id="KW-1185">Reference proteome</keyword>
<reference evidence="2" key="4">
    <citation type="journal article" date="2015" name="G3 (Bethesda)">
        <title>Genome sequences of three phytopathogenic species of the Magnaporthaceae family of fungi.</title>
        <authorList>
            <person name="Okagaki L.H."/>
            <person name="Nunes C.C."/>
            <person name="Sailsbery J."/>
            <person name="Clay B."/>
            <person name="Brown D."/>
            <person name="John T."/>
            <person name="Oh Y."/>
            <person name="Young N."/>
            <person name="Fitzgerald M."/>
            <person name="Haas B.J."/>
            <person name="Zeng Q."/>
            <person name="Young S."/>
            <person name="Adiconis X."/>
            <person name="Fan L."/>
            <person name="Levin J.Z."/>
            <person name="Mitchell T.K."/>
            <person name="Okubara P.A."/>
            <person name="Farman M.L."/>
            <person name="Kohn L.M."/>
            <person name="Birren B."/>
            <person name="Ma L.-J."/>
            <person name="Dean R.A."/>
        </authorList>
    </citation>
    <scope>NUCLEOTIDE SEQUENCE</scope>
    <source>
        <strain evidence="2">R3-111a-1</strain>
    </source>
</reference>
<gene>
    <name evidence="2" type="primary">20340647</name>
    <name evidence="1" type="ORF">GGTG_00189</name>
</gene>
<name>J3NFZ6_GAET3</name>
<dbReference type="AlphaFoldDB" id="J3NFZ6"/>